<evidence type="ECO:0000313" key="2">
    <source>
        <dbReference type="EMBL" id="TPV31893.1"/>
    </source>
</evidence>
<gene>
    <name evidence="2" type="ORF">FJ651_13835</name>
</gene>
<feature type="transmembrane region" description="Helical" evidence="1">
    <location>
        <begin position="153"/>
        <end position="175"/>
    </location>
</feature>
<dbReference type="RefSeq" id="WP_140991132.1">
    <property type="nucleotide sequence ID" value="NZ_VHIQ01000007.1"/>
</dbReference>
<name>A0A506PDF1_9FLAO</name>
<keyword evidence="3" id="KW-1185">Reference proteome</keyword>
<sequence>MNRRNHAYLLRNTRKAHRITGATLFSLFFVVSITALLLGWKKNSNGYLLPQTQQGTVVSAEKYISIDSVQEIAVKHFNNVFENANPGIDRIDIRPDKAVAKVLFENTYFEVQIDLGTGDILQTATRRSDFVENLHDGSILDVLFKTSNGVFKLIYTSIMSLALLLFTVSGFWLWYGPKVMRKAKSE</sequence>
<organism evidence="2 3">
    <name type="scientific">Paucihalobacter ruber</name>
    <dbReference type="NCBI Taxonomy" id="2567861"/>
    <lineage>
        <taxon>Bacteria</taxon>
        <taxon>Pseudomonadati</taxon>
        <taxon>Bacteroidota</taxon>
        <taxon>Flavobacteriia</taxon>
        <taxon>Flavobacteriales</taxon>
        <taxon>Flavobacteriaceae</taxon>
        <taxon>Paucihalobacter</taxon>
    </lineage>
</organism>
<reference evidence="2 3" key="1">
    <citation type="submission" date="2019-06" db="EMBL/GenBank/DDBJ databases">
        <title>Flavobacteriaceae Paucihalobacterium erythroidium CWB-1, complete genome.</title>
        <authorList>
            <person name="Wu S."/>
        </authorList>
    </citation>
    <scope>NUCLEOTIDE SEQUENCE [LARGE SCALE GENOMIC DNA]</scope>
    <source>
        <strain evidence="2 3">CWB-1</strain>
    </source>
</reference>
<dbReference type="AlphaFoldDB" id="A0A506PDF1"/>
<dbReference type="Proteomes" id="UP000317332">
    <property type="component" value="Unassembled WGS sequence"/>
</dbReference>
<keyword evidence="1" id="KW-0812">Transmembrane</keyword>
<feature type="transmembrane region" description="Helical" evidence="1">
    <location>
        <begin position="21"/>
        <end position="40"/>
    </location>
</feature>
<keyword evidence="1" id="KW-0472">Membrane</keyword>
<dbReference type="InterPro" id="IPR005625">
    <property type="entry name" value="PepSY-ass_TM"/>
</dbReference>
<proteinExistence type="predicted"/>
<protein>
    <submittedName>
        <fullName evidence="2">PepSY domain-containing protein</fullName>
    </submittedName>
</protein>
<accession>A0A506PDF1</accession>
<dbReference type="Pfam" id="PF03929">
    <property type="entry name" value="PepSY_TM"/>
    <property type="match status" value="1"/>
</dbReference>
<comment type="caution">
    <text evidence="2">The sequence shown here is derived from an EMBL/GenBank/DDBJ whole genome shotgun (WGS) entry which is preliminary data.</text>
</comment>
<evidence type="ECO:0000256" key="1">
    <source>
        <dbReference type="SAM" id="Phobius"/>
    </source>
</evidence>
<dbReference type="OrthoDB" id="271465at2"/>
<dbReference type="EMBL" id="VHIQ01000007">
    <property type="protein sequence ID" value="TPV31893.1"/>
    <property type="molecule type" value="Genomic_DNA"/>
</dbReference>
<evidence type="ECO:0000313" key="3">
    <source>
        <dbReference type="Proteomes" id="UP000317332"/>
    </source>
</evidence>
<keyword evidence="1" id="KW-1133">Transmembrane helix</keyword>